<dbReference type="InterPro" id="IPR002889">
    <property type="entry name" value="WSC_carb-bd"/>
</dbReference>
<evidence type="ECO:0000256" key="4">
    <source>
        <dbReference type="ARBA" id="ARBA00023136"/>
    </source>
</evidence>
<feature type="chain" id="PRO_5012880203" description="WSC domain-containing protein" evidence="7">
    <location>
        <begin position="26"/>
        <end position="389"/>
    </location>
</feature>
<keyword evidence="7" id="KW-0732">Signal</keyword>
<protein>
    <recommendedName>
        <fullName evidence="8">WSC domain-containing protein</fullName>
    </recommendedName>
</protein>
<dbReference type="GO" id="GO:0016020">
    <property type="term" value="C:membrane"/>
    <property type="evidence" value="ECO:0007669"/>
    <property type="project" value="UniProtKB-SubCell"/>
</dbReference>
<dbReference type="OrthoDB" id="2537459at2759"/>
<evidence type="ECO:0000256" key="7">
    <source>
        <dbReference type="SAM" id="SignalP"/>
    </source>
</evidence>
<name>A0A2B7Y5L7_POLH7</name>
<keyword evidence="4 6" id="KW-0472">Membrane</keyword>
<evidence type="ECO:0000256" key="3">
    <source>
        <dbReference type="ARBA" id="ARBA00022989"/>
    </source>
</evidence>
<evidence type="ECO:0000313" key="9">
    <source>
        <dbReference type="EMBL" id="PGH16776.1"/>
    </source>
</evidence>
<feature type="signal peptide" evidence="7">
    <location>
        <begin position="1"/>
        <end position="25"/>
    </location>
</feature>
<comment type="caution">
    <text evidence="9">The sequence shown here is derived from an EMBL/GenBank/DDBJ whole genome shotgun (WGS) entry which is preliminary data.</text>
</comment>
<dbReference type="SMART" id="SM00321">
    <property type="entry name" value="WSC"/>
    <property type="match status" value="1"/>
</dbReference>
<evidence type="ECO:0000256" key="5">
    <source>
        <dbReference type="SAM" id="MobiDB-lite"/>
    </source>
</evidence>
<keyword evidence="10" id="KW-1185">Reference proteome</keyword>
<feature type="compositionally biased region" description="Low complexity" evidence="5">
    <location>
        <begin position="205"/>
        <end position="226"/>
    </location>
</feature>
<proteinExistence type="predicted"/>
<sequence length="389" mass="40923">MELVARLGLLLGLLVLLQSSFLVSALEIAYCSSMNTGSGFKAVIDTFQSHGFCHDACIAKYAFAVIQDKSCWCSNVAPGENPSTDDCGSKCPGYPSETCGSKKKGLYVYIALNSVPSSTAAGSTKTTSSVSLTTFLGFHPSAPILTSDSTQQQSFSSTISSTFQLVESKSGVISNLSHRSILTTVQVKTSSPASSVTVTVTNVPIESSTSSSTPSSDTKTTTPPTTAGKPTLSVQTVSGQPVTVTVSGGATQGASTEAASGGKSLSGGAIAGVVIGVLLALAIIIALFFWLYWRKKRSSPKDVPEIHHSPYEPTIPSPTFEATVPQMTFNKSRPANPQNPNRLSVPAFTDHRMKKDAVLYPNGSRQSNISLQDHQDYSRPVLRVSLAVL</sequence>
<evidence type="ECO:0000313" key="10">
    <source>
        <dbReference type="Proteomes" id="UP000224634"/>
    </source>
</evidence>
<gene>
    <name evidence="9" type="ORF">AJ80_05091</name>
</gene>
<evidence type="ECO:0000256" key="6">
    <source>
        <dbReference type="SAM" id="Phobius"/>
    </source>
</evidence>
<organism evidence="9 10">
    <name type="scientific">Polytolypa hystricis (strain UAMH7299)</name>
    <dbReference type="NCBI Taxonomy" id="1447883"/>
    <lineage>
        <taxon>Eukaryota</taxon>
        <taxon>Fungi</taxon>
        <taxon>Dikarya</taxon>
        <taxon>Ascomycota</taxon>
        <taxon>Pezizomycotina</taxon>
        <taxon>Eurotiomycetes</taxon>
        <taxon>Eurotiomycetidae</taxon>
        <taxon>Onygenales</taxon>
        <taxon>Onygenales incertae sedis</taxon>
        <taxon>Polytolypa</taxon>
    </lineage>
</organism>
<comment type="subcellular location">
    <subcellularLocation>
        <location evidence="1">Membrane</location>
        <topology evidence="1">Single-pass membrane protein</topology>
    </subcellularLocation>
</comment>
<keyword evidence="2 6" id="KW-0812">Transmembrane</keyword>
<dbReference type="InterPro" id="IPR051694">
    <property type="entry name" value="Immunoregulatory_rcpt-like"/>
</dbReference>
<dbReference type="Pfam" id="PF01822">
    <property type="entry name" value="WSC"/>
    <property type="match status" value="1"/>
</dbReference>
<reference evidence="9 10" key="1">
    <citation type="submission" date="2017-10" db="EMBL/GenBank/DDBJ databases">
        <title>Comparative genomics in systemic dimorphic fungi from Ajellomycetaceae.</title>
        <authorList>
            <person name="Munoz J.F."/>
            <person name="Mcewen J.G."/>
            <person name="Clay O.K."/>
            <person name="Cuomo C.A."/>
        </authorList>
    </citation>
    <scope>NUCLEOTIDE SEQUENCE [LARGE SCALE GENOMIC DNA]</scope>
    <source>
        <strain evidence="9 10">UAMH7299</strain>
    </source>
</reference>
<evidence type="ECO:0000256" key="1">
    <source>
        <dbReference type="ARBA" id="ARBA00004167"/>
    </source>
</evidence>
<dbReference type="PANTHER" id="PTHR15549:SF26">
    <property type="entry name" value="AXIAL BUDDING PATTERN PROTEIN 2-RELATED"/>
    <property type="match status" value="1"/>
</dbReference>
<dbReference type="STRING" id="1447883.A0A2B7Y5L7"/>
<evidence type="ECO:0000256" key="2">
    <source>
        <dbReference type="ARBA" id="ARBA00022692"/>
    </source>
</evidence>
<keyword evidence="3 6" id="KW-1133">Transmembrane helix</keyword>
<dbReference type="GO" id="GO:0071944">
    <property type="term" value="C:cell periphery"/>
    <property type="evidence" value="ECO:0007669"/>
    <property type="project" value="UniProtKB-ARBA"/>
</dbReference>
<dbReference type="AlphaFoldDB" id="A0A2B7Y5L7"/>
<evidence type="ECO:0000259" key="8">
    <source>
        <dbReference type="PROSITE" id="PS51212"/>
    </source>
</evidence>
<accession>A0A2B7Y5L7</accession>
<dbReference type="Proteomes" id="UP000224634">
    <property type="component" value="Unassembled WGS sequence"/>
</dbReference>
<feature type="region of interest" description="Disordered" evidence="5">
    <location>
        <begin position="205"/>
        <end position="239"/>
    </location>
</feature>
<feature type="domain" description="WSC" evidence="8">
    <location>
        <begin position="25"/>
        <end position="112"/>
    </location>
</feature>
<dbReference type="PANTHER" id="PTHR15549">
    <property type="entry name" value="PAIRED IMMUNOGLOBULIN-LIKE TYPE 2 RECEPTOR"/>
    <property type="match status" value="1"/>
</dbReference>
<feature type="transmembrane region" description="Helical" evidence="6">
    <location>
        <begin position="269"/>
        <end position="293"/>
    </location>
</feature>
<dbReference type="PROSITE" id="PS51212">
    <property type="entry name" value="WSC"/>
    <property type="match status" value="1"/>
</dbReference>
<dbReference type="EMBL" id="PDNA01000071">
    <property type="protein sequence ID" value="PGH16776.1"/>
    <property type="molecule type" value="Genomic_DNA"/>
</dbReference>